<dbReference type="InterPro" id="IPR003743">
    <property type="entry name" value="Zf-RING_7"/>
</dbReference>
<dbReference type="AlphaFoldDB" id="A0A0B0EL26"/>
<sequence>MIDKIDVLKRVQSLKNKINELEASQERRKQDVQKKKLQIEKEKALAEKRQEEKMAVQKEIDRKELDLKTNEGEIAKYNVQLNSIKTNKEYSALISEIGSKKADMSILEDEILDTMSRLEIANQGYVKATEDLRSEEESLKDLISSVDAETKEADIEIEKTKNEQKKYIDLLDEHTLKNYNRLSNIIGGKAIVPVIGNVCGGCSMNITTQTLNELMGGKDLVFCRSCSRILYLEENGD</sequence>
<dbReference type="Pfam" id="PF02591">
    <property type="entry name" value="Zn_ribbon_9"/>
    <property type="match status" value="1"/>
</dbReference>
<accession>A0A0B0EL26</accession>
<feature type="coiled-coil region" evidence="1">
    <location>
        <begin position="4"/>
        <end position="66"/>
    </location>
</feature>
<dbReference type="Gene3D" id="1.10.287.1490">
    <property type="match status" value="1"/>
</dbReference>
<keyword evidence="1" id="KW-0175">Coiled coil</keyword>
<dbReference type="PANTHER" id="PTHR39082">
    <property type="entry name" value="PHOSPHOLIPASE C-BETA-2-RELATED"/>
    <property type="match status" value="1"/>
</dbReference>
<reference evidence="3 4" key="1">
    <citation type="submission" date="2014-10" db="EMBL/GenBank/DDBJ databases">
        <title>Draft genome of anammox bacterium scalindua brodae, obtained using differential coverage binning of sequence data from two enrichment reactors.</title>
        <authorList>
            <person name="Speth D.R."/>
            <person name="Russ L."/>
            <person name="Kartal B."/>
            <person name="Op den Camp H.J."/>
            <person name="Dutilh B.E."/>
            <person name="Jetten M.S."/>
        </authorList>
    </citation>
    <scope>NUCLEOTIDE SEQUENCE [LARGE SCALE GENOMIC DNA]</scope>
    <source>
        <strain evidence="3">RU1</strain>
    </source>
</reference>
<protein>
    <recommendedName>
        <fullName evidence="2">C4-type zinc ribbon domain-containing protein</fullName>
    </recommendedName>
</protein>
<dbReference type="InterPro" id="IPR052376">
    <property type="entry name" value="Oxidative_Scav/Glycosyltrans"/>
</dbReference>
<evidence type="ECO:0000256" key="1">
    <source>
        <dbReference type="SAM" id="Coils"/>
    </source>
</evidence>
<dbReference type="eggNOG" id="COG1579">
    <property type="taxonomic scope" value="Bacteria"/>
</dbReference>
<dbReference type="PANTHER" id="PTHR39082:SF1">
    <property type="entry name" value="SCAVENGER RECEPTOR CLASS A MEMBER 3"/>
    <property type="match status" value="1"/>
</dbReference>
<evidence type="ECO:0000259" key="2">
    <source>
        <dbReference type="Pfam" id="PF02591"/>
    </source>
</evidence>
<comment type="caution">
    <text evidence="3">The sequence shown here is derived from an EMBL/GenBank/DDBJ whole genome shotgun (WGS) entry which is preliminary data.</text>
</comment>
<dbReference type="EMBL" id="JRYO01000095">
    <property type="protein sequence ID" value="KHE92741.1"/>
    <property type="molecule type" value="Genomic_DNA"/>
</dbReference>
<proteinExistence type="predicted"/>
<feature type="domain" description="C4-type zinc ribbon" evidence="2">
    <location>
        <begin position="198"/>
        <end position="230"/>
    </location>
</feature>
<evidence type="ECO:0000313" key="3">
    <source>
        <dbReference type="EMBL" id="KHE92741.1"/>
    </source>
</evidence>
<gene>
    <name evidence="3" type="ORF">SCABRO_01514</name>
</gene>
<dbReference type="Proteomes" id="UP000030652">
    <property type="component" value="Unassembled WGS sequence"/>
</dbReference>
<organism evidence="3 4">
    <name type="scientific">Candidatus Scalindua brodae</name>
    <dbReference type="NCBI Taxonomy" id="237368"/>
    <lineage>
        <taxon>Bacteria</taxon>
        <taxon>Pseudomonadati</taxon>
        <taxon>Planctomycetota</taxon>
        <taxon>Candidatus Brocadiia</taxon>
        <taxon>Candidatus Brocadiales</taxon>
        <taxon>Candidatus Scalinduaceae</taxon>
        <taxon>Candidatus Scalindua</taxon>
    </lineage>
</organism>
<evidence type="ECO:0000313" key="4">
    <source>
        <dbReference type="Proteomes" id="UP000030652"/>
    </source>
</evidence>
<name>A0A0B0EL26_9BACT</name>